<dbReference type="EMBL" id="BSSA01000014">
    <property type="protein sequence ID" value="GLW71859.1"/>
    <property type="molecule type" value="Genomic_DNA"/>
</dbReference>
<gene>
    <name evidence="2" type="ORF">Kpho02_41580</name>
</gene>
<feature type="region of interest" description="Disordered" evidence="1">
    <location>
        <begin position="30"/>
        <end position="55"/>
    </location>
</feature>
<evidence type="ECO:0000313" key="2">
    <source>
        <dbReference type="EMBL" id="GLW71859.1"/>
    </source>
</evidence>
<feature type="region of interest" description="Disordered" evidence="1">
    <location>
        <begin position="69"/>
        <end position="117"/>
    </location>
</feature>
<dbReference type="Proteomes" id="UP001165041">
    <property type="component" value="Unassembled WGS sequence"/>
</dbReference>
<accession>A0A9W6QB53</accession>
<sequence length="117" mass="12492">MSPGASFVSETFPPLASETPMCALLWFPRTGPGSSAGSAPTAVARPPRSGPGPHRIYSTVDRYGIHLRTTAPPCCPPAVPQRFPVLPRRTRPHPAAPDPLPARARRAGHTLAEEVQR</sequence>
<name>A0A9W6QB53_9ACTN</name>
<dbReference type="AlphaFoldDB" id="A0A9W6QB53"/>
<protein>
    <submittedName>
        <fullName evidence="2">Uncharacterized protein</fullName>
    </submittedName>
</protein>
<proteinExistence type="predicted"/>
<evidence type="ECO:0000313" key="3">
    <source>
        <dbReference type="Proteomes" id="UP001165041"/>
    </source>
</evidence>
<evidence type="ECO:0000256" key="1">
    <source>
        <dbReference type="SAM" id="MobiDB-lite"/>
    </source>
</evidence>
<reference evidence="2" key="1">
    <citation type="submission" date="2023-02" db="EMBL/GenBank/DDBJ databases">
        <title>Kitasatospora phosalacinea NBRC 14627.</title>
        <authorList>
            <person name="Ichikawa N."/>
            <person name="Sato H."/>
            <person name="Tonouchi N."/>
        </authorList>
    </citation>
    <scope>NUCLEOTIDE SEQUENCE</scope>
    <source>
        <strain evidence="2">NBRC 14627</strain>
    </source>
</reference>
<comment type="caution">
    <text evidence="2">The sequence shown here is derived from an EMBL/GenBank/DDBJ whole genome shotgun (WGS) entry which is preliminary data.</text>
</comment>
<organism evidence="2 3">
    <name type="scientific">Kitasatospora phosalacinea</name>
    <dbReference type="NCBI Taxonomy" id="2065"/>
    <lineage>
        <taxon>Bacteria</taxon>
        <taxon>Bacillati</taxon>
        <taxon>Actinomycetota</taxon>
        <taxon>Actinomycetes</taxon>
        <taxon>Kitasatosporales</taxon>
        <taxon>Streptomycetaceae</taxon>
        <taxon>Kitasatospora</taxon>
    </lineage>
</organism>